<dbReference type="AlphaFoldDB" id="A0A934RX24"/>
<proteinExistence type="predicted"/>
<keyword evidence="1" id="KW-0472">Membrane</keyword>
<comment type="caution">
    <text evidence="2">The sequence shown here is derived from an EMBL/GenBank/DDBJ whole genome shotgun (WGS) entry which is preliminary data.</text>
</comment>
<feature type="transmembrane region" description="Helical" evidence="1">
    <location>
        <begin position="64"/>
        <end position="89"/>
    </location>
</feature>
<keyword evidence="1" id="KW-1133">Transmembrane helix</keyword>
<dbReference type="Proteomes" id="UP000604083">
    <property type="component" value="Unassembled WGS sequence"/>
</dbReference>
<evidence type="ECO:0000256" key="1">
    <source>
        <dbReference type="SAM" id="Phobius"/>
    </source>
</evidence>
<dbReference type="RefSeq" id="WP_200393159.1">
    <property type="nucleotide sequence ID" value="NZ_JAENIO010000122.1"/>
</dbReference>
<accession>A0A934RX24</accession>
<name>A0A934RX24_9BACT</name>
<evidence type="ECO:0000313" key="3">
    <source>
        <dbReference type="Proteomes" id="UP000604083"/>
    </source>
</evidence>
<sequence>MKRFAIVAAMIALISGILLKGTFGHWIIVIAAGMYLGVPLAMFMAFWLAISLKHTGGIPNGLRATFLISLITGGSLLLSLGTGTVIHYWEIREARAFVAEMIPMLEDYRQKHGEYPKDLATLTASTPPNLLQDSHSYLAEADYFRFEYRDAAGMMDGYYFDSSSREWTYFD</sequence>
<organism evidence="2 3">
    <name type="scientific">Roseibacillus ishigakijimensis</name>
    <dbReference type="NCBI Taxonomy" id="454146"/>
    <lineage>
        <taxon>Bacteria</taxon>
        <taxon>Pseudomonadati</taxon>
        <taxon>Verrucomicrobiota</taxon>
        <taxon>Verrucomicrobiia</taxon>
        <taxon>Verrucomicrobiales</taxon>
        <taxon>Verrucomicrobiaceae</taxon>
        <taxon>Roseibacillus</taxon>
    </lineage>
</organism>
<keyword evidence="1" id="KW-0812">Transmembrane</keyword>
<gene>
    <name evidence="2" type="ORF">JIN78_16805</name>
</gene>
<feature type="transmembrane region" description="Helical" evidence="1">
    <location>
        <begin position="26"/>
        <end position="52"/>
    </location>
</feature>
<reference evidence="2" key="1">
    <citation type="submission" date="2021-01" db="EMBL/GenBank/DDBJ databases">
        <title>Modified the classification status of verrucomicrobia.</title>
        <authorList>
            <person name="Feng X."/>
        </authorList>
    </citation>
    <scope>NUCLEOTIDE SEQUENCE</scope>
    <source>
        <strain evidence="2">KCTC 12986</strain>
    </source>
</reference>
<protein>
    <submittedName>
        <fullName evidence="2">Uncharacterized protein</fullName>
    </submittedName>
</protein>
<evidence type="ECO:0000313" key="2">
    <source>
        <dbReference type="EMBL" id="MBK1835725.1"/>
    </source>
</evidence>
<keyword evidence="3" id="KW-1185">Reference proteome</keyword>
<dbReference type="EMBL" id="JAENIO010000122">
    <property type="protein sequence ID" value="MBK1835725.1"/>
    <property type="molecule type" value="Genomic_DNA"/>
</dbReference>